<dbReference type="SUPFAM" id="SSF48452">
    <property type="entry name" value="TPR-like"/>
    <property type="match status" value="1"/>
</dbReference>
<feature type="repeat" description="TPR" evidence="3">
    <location>
        <begin position="46"/>
        <end position="79"/>
    </location>
</feature>
<evidence type="ECO:0000313" key="9">
    <source>
        <dbReference type="Proteomes" id="UP000218257"/>
    </source>
</evidence>
<keyword evidence="1" id="KW-0677">Repeat</keyword>
<sequence length="268" mass="29792">MAYQEEEQLRLKRQSSKQAVSLAMEGRWQEAVEVNKKIIEQFPNDVEAFNRLGRAYLELAIYPEAIAAYTRAKEIDPYNIIAEKNLHRLEVLSKENASAGTVIHRVQPQDFLEEIGKAGVINLTRLAPKGVLARIVAGDQLCLRIDGANLWVENCGGEVLGMVDIPTSKRLIKLMKGGNKYSATVISSNEEKLVVIIRETFQHPSQMGIPSFSSRGLSKGAVSAESEEGDKEEGGYEMEVDETELMVEEAEAESQTYTDDENEGDLEV</sequence>
<dbReference type="RefSeq" id="WP_010937301.1">
    <property type="nucleotide sequence ID" value="NZ_AP017649.1"/>
</dbReference>
<dbReference type="EMBL" id="AP017649">
    <property type="protein sequence ID" value="BAZ98066.1"/>
    <property type="molecule type" value="Genomic_DNA"/>
</dbReference>
<evidence type="ECO:0000313" key="8">
    <source>
        <dbReference type="Proteomes" id="UP000053577"/>
    </source>
</evidence>
<dbReference type="AlphaFoldDB" id="A0A0V8LXM3"/>
<feature type="region of interest" description="Disordered" evidence="4">
    <location>
        <begin position="207"/>
        <end position="268"/>
    </location>
</feature>
<evidence type="ECO:0000313" key="6">
    <source>
        <dbReference type="EMBL" id="KSV16259.1"/>
    </source>
</evidence>
<dbReference type="InterPro" id="IPR013105">
    <property type="entry name" value="TPR_2"/>
</dbReference>
<evidence type="ECO:0000313" key="5">
    <source>
        <dbReference type="EMBL" id="BAZ98066.1"/>
    </source>
</evidence>
<evidence type="ECO:0000256" key="4">
    <source>
        <dbReference type="SAM" id="MobiDB-lite"/>
    </source>
</evidence>
<dbReference type="PROSITE" id="PS50005">
    <property type="entry name" value="TPR"/>
    <property type="match status" value="1"/>
</dbReference>
<dbReference type="Gene3D" id="1.25.40.10">
    <property type="entry name" value="Tetratricopeptide repeat domain"/>
    <property type="match status" value="1"/>
</dbReference>
<reference evidence="5 9" key="2">
    <citation type="journal article" date="2017" name="Sci. Rep.">
        <title>Isolation and genomic characterization of a Dehalococcoides strain suggests genomic rearrangement during culture.</title>
        <authorList>
            <person name="Yohda M."/>
            <person name="Ikegami K."/>
            <person name="Aita Y."/>
            <person name="Kitajima M."/>
            <person name="Takechi A."/>
            <person name="Iwamoto M."/>
            <person name="Fukuda T."/>
            <person name="Tamura N."/>
            <person name="Shibasaki J."/>
            <person name="Koike S."/>
            <person name="Komatsu D."/>
            <person name="Miyagi S."/>
            <person name="Nishimura M."/>
            <person name="Uchino Y."/>
            <person name="Shiroma A."/>
            <person name="Shimoji M."/>
            <person name="Tamotsu H."/>
            <person name="Ashimine N."/>
            <person name="Shinzato M."/>
            <person name="Ohki S."/>
            <person name="Nakano K."/>
            <person name="Teruya K."/>
            <person name="Satou K."/>
            <person name="Hirano T."/>
            <person name="Yagi O."/>
        </authorList>
    </citation>
    <scope>NUCLEOTIDE SEQUENCE [LARGE SCALE GENOMIC DNA]</scope>
    <source>
        <strain evidence="5 9">UCH-ATV1</strain>
    </source>
</reference>
<dbReference type="Proteomes" id="UP001327986">
    <property type="component" value="Chromosome"/>
</dbReference>
<dbReference type="InterPro" id="IPR011990">
    <property type="entry name" value="TPR-like_helical_dom_sf"/>
</dbReference>
<proteinExistence type="predicted"/>
<dbReference type="Pfam" id="PF07719">
    <property type="entry name" value="TPR_2"/>
    <property type="match status" value="1"/>
</dbReference>
<evidence type="ECO:0000256" key="2">
    <source>
        <dbReference type="ARBA" id="ARBA00022803"/>
    </source>
</evidence>
<evidence type="ECO:0000256" key="3">
    <source>
        <dbReference type="PROSITE-ProRule" id="PRU00339"/>
    </source>
</evidence>
<dbReference type="SMART" id="SM00028">
    <property type="entry name" value="TPR"/>
    <property type="match status" value="2"/>
</dbReference>
<feature type="compositionally biased region" description="Acidic residues" evidence="4">
    <location>
        <begin position="225"/>
        <end position="268"/>
    </location>
</feature>
<dbReference type="GeneID" id="3229169"/>
<evidence type="ECO:0000256" key="1">
    <source>
        <dbReference type="ARBA" id="ARBA00022737"/>
    </source>
</evidence>
<dbReference type="eggNOG" id="COG0457">
    <property type="taxonomic scope" value="Bacteria"/>
</dbReference>
<gene>
    <name evidence="6" type="ORF">DA01_06185</name>
    <name evidence="5" type="ORF">DEHALATV1_1438</name>
    <name evidence="7" type="ORF">VLL09_07980</name>
</gene>
<dbReference type="EMBL" id="CP141531">
    <property type="protein sequence ID" value="WRO07311.1"/>
    <property type="molecule type" value="Genomic_DNA"/>
</dbReference>
<protein>
    <submittedName>
        <fullName evidence="7">Tetratricopeptide repeat protein</fullName>
    </submittedName>
</protein>
<dbReference type="InterPro" id="IPR019734">
    <property type="entry name" value="TPR_rpt"/>
</dbReference>
<reference evidence="6 8" key="1">
    <citation type="journal article" date="2015" name="Sci. Rep.">
        <title>A comparative genomics and reductive dehalogenase gene transcription study of two chloroethene-respiring bacteria, Dehalococcoides mccartyi strains MB and 11a.</title>
        <authorList>
            <person name="Low A."/>
            <person name="Shen Z."/>
            <person name="Cheng D."/>
            <person name="Rogers M.J."/>
            <person name="Lee P.K."/>
            <person name="He J."/>
        </authorList>
    </citation>
    <scope>NUCLEOTIDE SEQUENCE [LARGE SCALE GENOMIC DNA]</scope>
    <source>
        <strain evidence="6 8">MB</strain>
    </source>
</reference>
<keyword evidence="2 3" id="KW-0802">TPR repeat</keyword>
<dbReference type="PATRIC" id="fig|61435.5.peg.1219"/>
<dbReference type="Proteomes" id="UP000218257">
    <property type="component" value="Chromosome"/>
</dbReference>
<accession>A0A0V8LXM3</accession>
<reference evidence="7" key="3">
    <citation type="submission" date="2023-12" db="EMBL/GenBank/DDBJ databases">
        <title>Isolation of organohalide respiring bacteria Dehalococcoides mccartyi strain GPTCE1 in groundwater collected near a chemical plant in Suzhou, China.</title>
        <authorList>
            <person name="Liu G."/>
        </authorList>
    </citation>
    <scope>NUCLEOTIDE SEQUENCE</scope>
    <source>
        <strain evidence="7">GPTCE1</strain>
    </source>
</reference>
<name>A0A0V8LXM3_9CHLR</name>
<dbReference type="EMBL" id="JGYD01000027">
    <property type="protein sequence ID" value="KSV16259.1"/>
    <property type="molecule type" value="Genomic_DNA"/>
</dbReference>
<organism evidence="6 8">
    <name type="scientific">Dehalococcoides mccartyi</name>
    <dbReference type="NCBI Taxonomy" id="61435"/>
    <lineage>
        <taxon>Bacteria</taxon>
        <taxon>Bacillati</taxon>
        <taxon>Chloroflexota</taxon>
        <taxon>Dehalococcoidia</taxon>
        <taxon>Dehalococcoidales</taxon>
        <taxon>Dehalococcoidaceae</taxon>
        <taxon>Dehalococcoides</taxon>
    </lineage>
</organism>
<evidence type="ECO:0000313" key="7">
    <source>
        <dbReference type="EMBL" id="WRO07311.1"/>
    </source>
</evidence>
<dbReference type="Proteomes" id="UP000053577">
    <property type="component" value="Unassembled WGS sequence"/>
</dbReference>
<dbReference type="OrthoDB" id="163949at2"/>